<dbReference type="Proteomes" id="UP000295636">
    <property type="component" value="Unassembled WGS sequence"/>
</dbReference>
<dbReference type="PANTHER" id="PTHR39166:SF1">
    <property type="entry name" value="BLL1166 PROTEIN"/>
    <property type="match status" value="1"/>
</dbReference>
<comment type="caution">
    <text evidence="1">The sequence shown here is derived from an EMBL/GenBank/DDBJ whole genome shotgun (WGS) entry which is preliminary data.</text>
</comment>
<evidence type="ECO:0000313" key="1">
    <source>
        <dbReference type="EMBL" id="TDF93788.1"/>
    </source>
</evidence>
<dbReference type="InterPro" id="IPR009267">
    <property type="entry name" value="NTP_transf_6"/>
</dbReference>
<protein>
    <submittedName>
        <fullName evidence="1">Nucleotidyltransferase family protein</fullName>
    </submittedName>
</protein>
<gene>
    <name evidence="1" type="ORF">E1757_25715</name>
</gene>
<dbReference type="RefSeq" id="WP_133233571.1">
    <property type="nucleotide sequence ID" value="NZ_SMRT01000015.1"/>
</dbReference>
<dbReference type="AlphaFoldDB" id="A0A4R5KGH1"/>
<reference evidence="1 2" key="1">
    <citation type="submission" date="2019-03" db="EMBL/GenBank/DDBJ databases">
        <title>This is whole genome sequence of Paenibacillus sp MS74 strain.</title>
        <authorList>
            <person name="Trinh H.N."/>
        </authorList>
    </citation>
    <scope>NUCLEOTIDE SEQUENCE [LARGE SCALE GENOMIC DNA]</scope>
    <source>
        <strain evidence="1 2">MS74</strain>
    </source>
</reference>
<dbReference type="GO" id="GO:0016740">
    <property type="term" value="F:transferase activity"/>
    <property type="evidence" value="ECO:0007669"/>
    <property type="project" value="UniProtKB-KW"/>
</dbReference>
<accession>A0A4R5KGH1</accession>
<dbReference type="PANTHER" id="PTHR39166">
    <property type="entry name" value="BLL1166 PROTEIN"/>
    <property type="match status" value="1"/>
</dbReference>
<sequence length="208" mass="23952">MKTELDRESCHPAFNKDLLVQMDYLTKMMGASPLMDNVFHKAAHLNIDHYYIGAGCIAQTVWNHCSGFSSTNGINDIDFVYFDSDLSYDKECEVINHVNQSLGDLPIRIDIKNQARVHLWYEQHFGYPIRPYASLEDAINTWPTTASAIGLRKDANGQWNVYAPYGLNDLFGLIVRANKVQITKEIYEKKVHRWQTNWPALNIIPWES</sequence>
<evidence type="ECO:0000313" key="2">
    <source>
        <dbReference type="Proteomes" id="UP000295636"/>
    </source>
</evidence>
<dbReference type="Pfam" id="PF06042">
    <property type="entry name" value="NTP_transf_6"/>
    <property type="match status" value="1"/>
</dbReference>
<organism evidence="1 2">
    <name type="scientific">Paenibacillus piri</name>
    <dbReference type="NCBI Taxonomy" id="2547395"/>
    <lineage>
        <taxon>Bacteria</taxon>
        <taxon>Bacillati</taxon>
        <taxon>Bacillota</taxon>
        <taxon>Bacilli</taxon>
        <taxon>Bacillales</taxon>
        <taxon>Paenibacillaceae</taxon>
        <taxon>Paenibacillus</taxon>
    </lineage>
</organism>
<dbReference type="OrthoDB" id="1901124at2"/>
<keyword evidence="2" id="KW-1185">Reference proteome</keyword>
<proteinExistence type="predicted"/>
<keyword evidence="1" id="KW-0808">Transferase</keyword>
<dbReference type="EMBL" id="SMRT01000015">
    <property type="protein sequence ID" value="TDF93788.1"/>
    <property type="molecule type" value="Genomic_DNA"/>
</dbReference>
<name>A0A4R5KGH1_9BACL</name>